<dbReference type="EMBL" id="CP002599">
    <property type="protein sequence ID" value="AEA60741.1"/>
    <property type="molecule type" value="Genomic_DNA"/>
</dbReference>
<evidence type="ECO:0000256" key="1">
    <source>
        <dbReference type="SAM" id="MobiDB-lite"/>
    </source>
</evidence>
<dbReference type="InterPro" id="IPR018632">
    <property type="entry name" value="AAA-associated_dom_C"/>
</dbReference>
<sequence>MPELPSQHHRLGEDVLGDPARIHGADRAPTRRRLFREHVLRFVPLAGHIDEVLGERVGHRARFELEPEDHLDERGADRALRVVIDRGGYSVLFDYNDPTQSFRR</sequence>
<gene>
    <name evidence="2" type="ordered locus">bgla_1g21070</name>
</gene>
<dbReference type="eggNOG" id="COG4754">
    <property type="taxonomic scope" value="Bacteria"/>
</dbReference>
<organism evidence="2 3">
    <name type="scientific">Burkholderia gladioli (strain BSR3)</name>
    <dbReference type="NCBI Taxonomy" id="999541"/>
    <lineage>
        <taxon>Bacteria</taxon>
        <taxon>Pseudomonadati</taxon>
        <taxon>Pseudomonadota</taxon>
        <taxon>Betaproteobacteria</taxon>
        <taxon>Burkholderiales</taxon>
        <taxon>Burkholderiaceae</taxon>
        <taxon>Burkholderia</taxon>
    </lineage>
</organism>
<dbReference type="AlphaFoldDB" id="F2L8H0"/>
<protein>
    <submittedName>
        <fullName evidence="2">Uncharacterized protein</fullName>
    </submittedName>
</protein>
<dbReference type="Proteomes" id="UP000008316">
    <property type="component" value="Chromosome 1"/>
</dbReference>
<dbReference type="KEGG" id="bgd:bgla_1g21070"/>
<feature type="region of interest" description="Disordered" evidence="1">
    <location>
        <begin position="1"/>
        <end position="23"/>
    </location>
</feature>
<dbReference type="HOGENOM" id="CLU_2244856_0_0_4"/>
<accession>F2L8H0</accession>
<evidence type="ECO:0000313" key="2">
    <source>
        <dbReference type="EMBL" id="AEA60741.1"/>
    </source>
</evidence>
<evidence type="ECO:0000313" key="3">
    <source>
        <dbReference type="Proteomes" id="UP000008316"/>
    </source>
</evidence>
<dbReference type="STRING" id="999541.bgla_1g21070"/>
<reference evidence="2 3" key="1">
    <citation type="journal article" date="2011" name="J. Bacteriol.">
        <title>Complete genome sequence of Burkholderia gladioli BSR3.</title>
        <authorList>
            <person name="Seo Y.S."/>
            <person name="Lim J."/>
            <person name="Choi B.S."/>
            <person name="Kim H."/>
            <person name="Goo E."/>
            <person name="Lee B."/>
            <person name="Lim J.S."/>
            <person name="Choi I.Y."/>
            <person name="Moon J.S."/>
            <person name="Kim J."/>
            <person name="Hwang I."/>
        </authorList>
    </citation>
    <scope>NUCLEOTIDE SEQUENCE [LARGE SCALE GENOMIC DNA]</scope>
    <source>
        <strain evidence="2 3">BSR3</strain>
    </source>
</reference>
<dbReference type="Pfam" id="PF09821">
    <property type="entry name" value="AAA_assoc_C"/>
    <property type="match status" value="1"/>
</dbReference>
<name>F2L8H0_BURGS</name>
<keyword evidence="3" id="KW-1185">Reference proteome</keyword>
<proteinExistence type="predicted"/>